<evidence type="ECO:0000256" key="3">
    <source>
        <dbReference type="ARBA" id="ARBA00022448"/>
    </source>
</evidence>
<dbReference type="PANTHER" id="PTHR34597">
    <property type="entry name" value="SLR1661 PROTEIN"/>
    <property type="match status" value="1"/>
</dbReference>
<keyword evidence="3" id="KW-0813">Transport</keyword>
<dbReference type="InterPro" id="IPR005565">
    <property type="entry name" value="Hemolysn_activator_HlyB_C"/>
</dbReference>
<dbReference type="Proteomes" id="UP000290637">
    <property type="component" value="Chromosome"/>
</dbReference>
<dbReference type="AlphaFoldDB" id="A0A4P6L5D5"/>
<dbReference type="GO" id="GO:0098046">
    <property type="term" value="C:type V protein secretion system complex"/>
    <property type="evidence" value="ECO:0007669"/>
    <property type="project" value="TreeGrafter"/>
</dbReference>
<accession>A0A4P6L5D5</accession>
<keyword evidence="8" id="KW-0998">Cell outer membrane</keyword>
<dbReference type="InterPro" id="IPR013686">
    <property type="entry name" value="Polypept-transport_assoc_ShlB"/>
</dbReference>
<evidence type="ECO:0000256" key="1">
    <source>
        <dbReference type="ARBA" id="ARBA00004442"/>
    </source>
</evidence>
<comment type="subcellular location">
    <subcellularLocation>
        <location evidence="1">Cell outer membrane</location>
    </subcellularLocation>
</comment>
<evidence type="ECO:0000256" key="8">
    <source>
        <dbReference type="ARBA" id="ARBA00023237"/>
    </source>
</evidence>
<dbReference type="Gene3D" id="2.40.160.50">
    <property type="entry name" value="membrane protein fhac: a member of the omp85/tpsb transporter family"/>
    <property type="match status" value="1"/>
</dbReference>
<keyword evidence="5" id="KW-0812">Transmembrane</keyword>
<proteinExistence type="inferred from homology"/>
<gene>
    <name evidence="11" type="ORF">EWM63_30225</name>
</gene>
<keyword evidence="12" id="KW-1185">Reference proteome</keyword>
<comment type="similarity">
    <text evidence="2">Belongs to the TPS (TC 1.B.20) family.</text>
</comment>
<evidence type="ECO:0000313" key="12">
    <source>
        <dbReference type="Proteomes" id="UP000290637"/>
    </source>
</evidence>
<keyword evidence="7" id="KW-0472">Membrane</keyword>
<feature type="signal peptide" evidence="9">
    <location>
        <begin position="1"/>
        <end position="22"/>
    </location>
</feature>
<keyword evidence="4" id="KW-1134">Transmembrane beta strand</keyword>
<dbReference type="EMBL" id="CP035913">
    <property type="protein sequence ID" value="QBE66717.1"/>
    <property type="molecule type" value="Genomic_DNA"/>
</dbReference>
<dbReference type="GO" id="GO:0009279">
    <property type="term" value="C:cell outer membrane"/>
    <property type="evidence" value="ECO:0007669"/>
    <property type="project" value="UniProtKB-SubCell"/>
</dbReference>
<evidence type="ECO:0000259" key="10">
    <source>
        <dbReference type="PROSITE" id="PS51779"/>
    </source>
</evidence>
<dbReference type="OrthoDB" id="9763372at2"/>
<evidence type="ECO:0000256" key="7">
    <source>
        <dbReference type="ARBA" id="ARBA00023136"/>
    </source>
</evidence>
<feature type="chain" id="PRO_5020579640" evidence="9">
    <location>
        <begin position="23"/>
        <end position="562"/>
    </location>
</feature>
<sequence>MVIRLRCLVMQLAHALRTTAPAFSLAPRATGLASRAGYCVAIGLHMGMAFAQEPAAPASQPGMPVQAVRVEGNTLLPEHTLRELTAGLAGNRHTLAELEALAARVQEAYRNAGYGGVVAYLPEQDISTGNIVIRVVEGKLAAVRVAGNRYFDTANVRAGLPSLREGTTPRVGHVDRDIQLSNDNPAKNVKVTLTAGAQPGDIDADVAVTDTDPLQYLVGYGNTGNRSTGRHRVSVGIQHANLFGRDHVGTLQFQTSPEDPGRVKIFSAGYRIPLYARAASLDAFVAHSSVSNGTTITPAGPLSFTGRGTVVGLRANRNLDRIGEYDHHVTLGIDWRDYEDDCSIGDFGPAGCGSAAVDVSTVPVSVSYTGQKQGPRLAFGVSAGLSVNTGGSSRATFDAARPGAPRTYAIARAAGFVDRAWTARFSVNGRLDMQYSPHALISGERFGIGGANSVRGYAEREMAGDTGFLVRFEAAPAPIDVANGVRVRPYLFVDHGRIVNHRDLPCRGAGETSCKLTGAGIGVRLGLGRKATASLDIGRALERGITTSPGDVRGHVSLNLVF</sequence>
<feature type="domain" description="POTRA" evidence="10">
    <location>
        <begin position="63"/>
        <end position="138"/>
    </location>
</feature>
<reference evidence="11 12" key="1">
    <citation type="submission" date="2019-02" db="EMBL/GenBank/DDBJ databases">
        <title>Draft Genome Sequences of Six Type Strains of the Genus Massilia.</title>
        <authorList>
            <person name="Miess H."/>
            <person name="Frediansyhah A."/>
            <person name="Gross H."/>
        </authorList>
    </citation>
    <scope>NUCLEOTIDE SEQUENCE [LARGE SCALE GENOMIC DNA]</scope>
    <source>
        <strain evidence="11 12">DSM 17473</strain>
    </source>
</reference>
<name>A0A4P6L5D5_9BURK</name>
<protein>
    <submittedName>
        <fullName evidence="11">ShlB/FhaC/HecB family hemolysin secretion/activation protein</fullName>
    </submittedName>
</protein>
<evidence type="ECO:0000256" key="6">
    <source>
        <dbReference type="ARBA" id="ARBA00022927"/>
    </source>
</evidence>
<dbReference type="Pfam" id="PF03865">
    <property type="entry name" value="ShlB"/>
    <property type="match status" value="1"/>
</dbReference>
<dbReference type="Pfam" id="PF08479">
    <property type="entry name" value="POTRA_2"/>
    <property type="match status" value="1"/>
</dbReference>
<dbReference type="KEGG" id="plue:EWM63_30225"/>
<evidence type="ECO:0000256" key="5">
    <source>
        <dbReference type="ARBA" id="ARBA00022692"/>
    </source>
</evidence>
<keyword evidence="9" id="KW-0732">Signal</keyword>
<dbReference type="GO" id="GO:0046819">
    <property type="term" value="P:protein secretion by the type V secretion system"/>
    <property type="evidence" value="ECO:0007669"/>
    <property type="project" value="TreeGrafter"/>
</dbReference>
<dbReference type="Gene3D" id="3.10.20.310">
    <property type="entry name" value="membrane protein fhac"/>
    <property type="match status" value="1"/>
</dbReference>
<keyword evidence="6" id="KW-0653">Protein transport</keyword>
<dbReference type="PROSITE" id="PS51779">
    <property type="entry name" value="POTRA"/>
    <property type="match status" value="1"/>
</dbReference>
<organism evidence="11 12">
    <name type="scientific">Pseudoduganella lutea</name>
    <dbReference type="NCBI Taxonomy" id="321985"/>
    <lineage>
        <taxon>Bacteria</taxon>
        <taxon>Pseudomonadati</taxon>
        <taxon>Pseudomonadota</taxon>
        <taxon>Betaproteobacteria</taxon>
        <taxon>Burkholderiales</taxon>
        <taxon>Oxalobacteraceae</taxon>
        <taxon>Telluria group</taxon>
        <taxon>Pseudoduganella</taxon>
    </lineage>
</organism>
<dbReference type="PANTHER" id="PTHR34597:SF6">
    <property type="entry name" value="BLR6126 PROTEIN"/>
    <property type="match status" value="1"/>
</dbReference>
<dbReference type="GO" id="GO:0008320">
    <property type="term" value="F:protein transmembrane transporter activity"/>
    <property type="evidence" value="ECO:0007669"/>
    <property type="project" value="TreeGrafter"/>
</dbReference>
<dbReference type="InterPro" id="IPR051544">
    <property type="entry name" value="TPS_OM_transporter"/>
</dbReference>
<evidence type="ECO:0000256" key="2">
    <source>
        <dbReference type="ARBA" id="ARBA00009055"/>
    </source>
</evidence>
<evidence type="ECO:0000313" key="11">
    <source>
        <dbReference type="EMBL" id="QBE66717.1"/>
    </source>
</evidence>
<dbReference type="InterPro" id="IPR034746">
    <property type="entry name" value="POTRA"/>
</dbReference>
<evidence type="ECO:0000256" key="4">
    <source>
        <dbReference type="ARBA" id="ARBA00022452"/>
    </source>
</evidence>
<evidence type="ECO:0000256" key="9">
    <source>
        <dbReference type="SAM" id="SignalP"/>
    </source>
</evidence>